<keyword evidence="6" id="KW-1185">Reference proteome</keyword>
<protein>
    <submittedName>
        <fullName evidence="5">AAA family ATPase</fullName>
    </submittedName>
</protein>
<accession>A0A6B3VS61</accession>
<evidence type="ECO:0000313" key="7">
    <source>
        <dbReference type="Proteomes" id="UP000570010"/>
    </source>
</evidence>
<dbReference type="SUPFAM" id="SSF52540">
    <property type="entry name" value="P-loop containing nucleoside triphosphate hydrolases"/>
    <property type="match status" value="1"/>
</dbReference>
<keyword evidence="2" id="KW-0472">Membrane</keyword>
<proteinExistence type="predicted"/>
<sequence>MKIKEIKVYGYGKLENIVIKQIENFTVFYGENEAGKSTIMSFIHSILFGFPTKQQSELRYEPKFHSKYGGQLIVDFPTAGKAIIERVKGRAAGDVTITLQDGQRGGEELLKEFINMDRATFQGIFSFNLQRIQNVHLIKNEDLNKFLFSTGAIGTDRLLKVENWLQKEMDLLFKPNGKKPLLNEMLKDIREADRLLQKAKQNNEQYWSLLEERNILQLKFSKLKEKEVALMGKVKQLQDLQQLRPYIIEKEQINKTLQEIREIQFPVDGLNRFKQLQQLITPYDVQLNSKLEKIQSLKDEMAILKLDKLVLERESDILFVNENMPLYERLKHEEKEWQLKVIELEQEIQRLKEHLHLSIDEEELKSINTSMMIKEKIEDVHRNMLRLKEKKLQLDERFIEERDKLESVEKEVFEVENNILSNEKRDELEKLILHGEEQEKIMLELKELEVKIKQLQRGKMEEDKNKKVEKKKEKIQKGILVVFFLLFMMIGFKNNQWLLVAASCLALLLLFLFNTKNNNDKNKVNIEEEIKALEERKHTLNNKLLKSNPIQTYEVQEQLAKDDFCKERLALLKLKLEQQNNEYEKIIHLFAAWEKEFIENEQLTIELGKQLKIRKEVAKTYLRDAFEQIVRLKELSRELEKARAHVITVCKGLNKIEAKLFQLANDCKINERTSIYQIALELKRRLTVETEKQLQLTEKQEKRIELEEEISLLKDEQERLQMEIDQLLKAAHTDNVEAYFKLGKQAEKRMMLSERLAELEHFLSRTSFTSIDSELYHLSTDGEADYKANLEHVRNKITALQTRLAEVKHHIHVLEEGGTYSDMLHNFMQKKETFNKEARNWARFAIAKALLLKTINHYKQERLPKILSTSEGYLQKLTNGEYVRILFQNGKEGFLIERKDHALFSPEELSQATAEQIYVALRLGLATTLAESSESYPIIIDDSFVNFDHVRTKLMIELLQELTSKHQVLFFTCHQHLLPYLTKERIVNLQEITKDRLTIV</sequence>
<dbReference type="Gene3D" id="3.40.50.300">
    <property type="entry name" value="P-loop containing nucleotide triphosphate hydrolases"/>
    <property type="match status" value="2"/>
</dbReference>
<evidence type="ECO:0000313" key="6">
    <source>
        <dbReference type="Proteomes" id="UP000472971"/>
    </source>
</evidence>
<feature type="coiled-coil region" evidence="1">
    <location>
        <begin position="287"/>
        <end position="465"/>
    </location>
</feature>
<feature type="coiled-coil region" evidence="1">
    <location>
        <begin position="783"/>
        <end position="810"/>
    </location>
</feature>
<dbReference type="RefSeq" id="WP_163238984.1">
    <property type="nucleotide sequence ID" value="NZ_JAAIWN010000001.1"/>
</dbReference>
<evidence type="ECO:0000256" key="1">
    <source>
        <dbReference type="SAM" id="Coils"/>
    </source>
</evidence>
<feature type="domain" description="YhaN AAA" evidence="3">
    <location>
        <begin position="1"/>
        <end position="205"/>
    </location>
</feature>
<keyword evidence="2" id="KW-1133">Transmembrane helix</keyword>
<evidence type="ECO:0000313" key="5">
    <source>
        <dbReference type="EMBL" id="NEY80038.1"/>
    </source>
</evidence>
<feature type="transmembrane region" description="Helical" evidence="2">
    <location>
        <begin position="475"/>
        <end position="491"/>
    </location>
</feature>
<feature type="coiled-coil region" evidence="1">
    <location>
        <begin position="689"/>
        <end position="730"/>
    </location>
</feature>
<evidence type="ECO:0000259" key="3">
    <source>
        <dbReference type="Pfam" id="PF13514"/>
    </source>
</evidence>
<gene>
    <name evidence="5" type="ORF">G4D64_00575</name>
    <name evidence="4" type="ORF">H1Z61_00575</name>
</gene>
<dbReference type="EMBL" id="JAAIWN010000001">
    <property type="protein sequence ID" value="NEY80038.1"/>
    <property type="molecule type" value="Genomic_DNA"/>
</dbReference>
<keyword evidence="1" id="KW-0175">Coiled coil</keyword>
<reference evidence="4 7" key="2">
    <citation type="submission" date="2020-07" db="EMBL/GenBank/DDBJ databases">
        <authorList>
            <person name="Feng H."/>
        </authorList>
    </citation>
    <scope>NUCLEOTIDE SEQUENCE [LARGE SCALE GENOMIC DNA]</scope>
    <source>
        <strain evidence="4">S-12</strain>
        <strain evidence="7">s-12</strain>
    </source>
</reference>
<name>A0A6B3VS61_9BACI</name>
<organism evidence="5 6">
    <name type="scientific">Bacillus aquiflavi</name>
    <dbReference type="NCBI Taxonomy" id="2672567"/>
    <lineage>
        <taxon>Bacteria</taxon>
        <taxon>Bacillati</taxon>
        <taxon>Bacillota</taxon>
        <taxon>Bacilli</taxon>
        <taxon>Bacillales</taxon>
        <taxon>Bacillaceae</taxon>
        <taxon>Bacillus</taxon>
    </lineage>
</organism>
<comment type="caution">
    <text evidence="5">The sequence shown here is derived from an EMBL/GenBank/DDBJ whole genome shotgun (WGS) entry which is preliminary data.</text>
</comment>
<dbReference type="Pfam" id="PF13514">
    <property type="entry name" value="AAA_27"/>
    <property type="match status" value="1"/>
</dbReference>
<dbReference type="Proteomes" id="UP000472971">
    <property type="component" value="Unassembled WGS sequence"/>
</dbReference>
<dbReference type="AlphaFoldDB" id="A0A6B3VS61"/>
<dbReference type="PANTHER" id="PTHR41259">
    <property type="entry name" value="DOUBLE-STRAND BREAK REPAIR RAD50 ATPASE, PUTATIVE-RELATED"/>
    <property type="match status" value="1"/>
</dbReference>
<reference evidence="5 6" key="1">
    <citation type="submission" date="2020-02" db="EMBL/GenBank/DDBJ databases">
        <title>Bacillus aquiflavi sp. nov., isolated from yellow water of strong flavor Chinese baijiu in Yibin region of China.</title>
        <authorList>
            <person name="Xie J."/>
        </authorList>
    </citation>
    <scope>NUCLEOTIDE SEQUENCE [LARGE SCALE GENOMIC DNA]</scope>
    <source>
        <strain evidence="5 6">3H-10</strain>
    </source>
</reference>
<feature type="transmembrane region" description="Helical" evidence="2">
    <location>
        <begin position="497"/>
        <end position="513"/>
    </location>
</feature>
<keyword evidence="2" id="KW-0812">Transmembrane</keyword>
<evidence type="ECO:0000313" key="4">
    <source>
        <dbReference type="EMBL" id="MBA4535662.1"/>
    </source>
</evidence>
<dbReference type="InterPro" id="IPR038734">
    <property type="entry name" value="YhaN_AAA"/>
</dbReference>
<evidence type="ECO:0000256" key="2">
    <source>
        <dbReference type="SAM" id="Phobius"/>
    </source>
</evidence>
<dbReference type="InterPro" id="IPR027417">
    <property type="entry name" value="P-loop_NTPase"/>
</dbReference>
<dbReference type="EMBL" id="JACEIO010000001">
    <property type="protein sequence ID" value="MBA4535662.1"/>
    <property type="molecule type" value="Genomic_DNA"/>
</dbReference>
<dbReference type="PANTHER" id="PTHR41259:SF1">
    <property type="entry name" value="DOUBLE-STRAND BREAK REPAIR RAD50 ATPASE, PUTATIVE-RELATED"/>
    <property type="match status" value="1"/>
</dbReference>
<feature type="coiled-coil region" evidence="1">
    <location>
        <begin position="516"/>
        <end position="596"/>
    </location>
</feature>
<dbReference type="Proteomes" id="UP000570010">
    <property type="component" value="Unassembled WGS sequence"/>
</dbReference>